<name>A0ABW0QUT1_9BACL</name>
<evidence type="ECO:0000313" key="2">
    <source>
        <dbReference type="EMBL" id="MFC5528570.1"/>
    </source>
</evidence>
<organism evidence="2 3">
    <name type="scientific">Cohnella yongneupensis</name>
    <dbReference type="NCBI Taxonomy" id="425006"/>
    <lineage>
        <taxon>Bacteria</taxon>
        <taxon>Bacillati</taxon>
        <taxon>Bacillota</taxon>
        <taxon>Bacilli</taxon>
        <taxon>Bacillales</taxon>
        <taxon>Paenibacillaceae</taxon>
        <taxon>Cohnella</taxon>
    </lineage>
</organism>
<gene>
    <name evidence="2" type="ORF">ACFPQ4_03765</name>
</gene>
<evidence type="ECO:0000313" key="3">
    <source>
        <dbReference type="Proteomes" id="UP001596108"/>
    </source>
</evidence>
<accession>A0ABW0QUT1</accession>
<dbReference type="Pfam" id="PF18730">
    <property type="entry name" value="HEPN_Cthe2314"/>
    <property type="match status" value="1"/>
</dbReference>
<dbReference type="RefSeq" id="WP_378110536.1">
    <property type="nucleotide sequence ID" value="NZ_JBHSNC010000010.1"/>
</dbReference>
<keyword evidence="3" id="KW-1185">Reference proteome</keyword>
<dbReference type="InterPro" id="IPR041394">
    <property type="entry name" value="HEPN_Cthe2314"/>
</dbReference>
<sequence length="235" mass="27961">MLFGEQPREWTGTSLDTVRAIEKFIRLAFAASDRSRDAKLKYVYQSYGVWAEGLLRSMDELEQSRYAAKQYASLVRHARVDEFTPEEKLNYYRHVYYDKNAYIRVFALLDKLGTLLNELLELKTERMKAHFSFFTVLRNMRLNRLHAELMTPLNELKEQHKESFNRLRSRRNTEIHHMNAELQDDLRTMLPHQGEWRQLEDLKANMADLDRAWDTIEATLGHSFRYACKQIGQTH</sequence>
<proteinExistence type="predicted"/>
<protein>
    <submittedName>
        <fullName evidence="2">Cthe_2314 family HEPN domain-containing protein</fullName>
    </submittedName>
</protein>
<dbReference type="Proteomes" id="UP001596108">
    <property type="component" value="Unassembled WGS sequence"/>
</dbReference>
<evidence type="ECO:0000259" key="1">
    <source>
        <dbReference type="Pfam" id="PF18730"/>
    </source>
</evidence>
<comment type="caution">
    <text evidence="2">The sequence shown here is derived from an EMBL/GenBank/DDBJ whole genome shotgun (WGS) entry which is preliminary data.</text>
</comment>
<dbReference type="EMBL" id="JBHSNC010000010">
    <property type="protein sequence ID" value="MFC5528570.1"/>
    <property type="molecule type" value="Genomic_DNA"/>
</dbReference>
<feature type="domain" description="Cthe-2314-like HEPN" evidence="1">
    <location>
        <begin position="50"/>
        <end position="227"/>
    </location>
</feature>
<reference evidence="3" key="1">
    <citation type="journal article" date="2019" name="Int. J. Syst. Evol. Microbiol.">
        <title>The Global Catalogue of Microorganisms (GCM) 10K type strain sequencing project: providing services to taxonomists for standard genome sequencing and annotation.</title>
        <authorList>
            <consortium name="The Broad Institute Genomics Platform"/>
            <consortium name="The Broad Institute Genome Sequencing Center for Infectious Disease"/>
            <person name="Wu L."/>
            <person name="Ma J."/>
        </authorList>
    </citation>
    <scope>NUCLEOTIDE SEQUENCE [LARGE SCALE GENOMIC DNA]</scope>
    <source>
        <strain evidence="3">CGMCC 1.18578</strain>
    </source>
</reference>